<dbReference type="UniPathway" id="UPA00050">
    <property type="reaction ID" value="UER00063"/>
</dbReference>
<feature type="signal peptide" evidence="4">
    <location>
        <begin position="1"/>
        <end position="23"/>
    </location>
</feature>
<evidence type="ECO:0000313" key="6">
    <source>
        <dbReference type="EMBL" id="KDO26144.1"/>
    </source>
</evidence>
<dbReference type="SUPFAM" id="SSF51735">
    <property type="entry name" value="NAD(P)-binding Rossmann-fold domains"/>
    <property type="match status" value="1"/>
</dbReference>
<accession>A0A067C5W0</accession>
<dbReference type="EC" id="1.1.1.3" evidence="1"/>
<dbReference type="AlphaFoldDB" id="A0A067C5W0"/>
<evidence type="ECO:0000256" key="1">
    <source>
        <dbReference type="ARBA" id="ARBA00013213"/>
    </source>
</evidence>
<dbReference type="Gene3D" id="3.40.50.720">
    <property type="entry name" value="NAD(P)-binding Rossmann-like Domain"/>
    <property type="match status" value="1"/>
</dbReference>
<reference evidence="6 7" key="1">
    <citation type="journal article" date="2013" name="PLoS Genet.">
        <title>Distinctive expansion of potential virulence genes in the genome of the oomycete fish pathogen Saprolegnia parasitica.</title>
        <authorList>
            <person name="Jiang R.H."/>
            <person name="de Bruijn I."/>
            <person name="Haas B.J."/>
            <person name="Belmonte R."/>
            <person name="Lobach L."/>
            <person name="Christie J."/>
            <person name="van den Ackerveken G."/>
            <person name="Bottin A."/>
            <person name="Bulone V."/>
            <person name="Diaz-Moreno S.M."/>
            <person name="Dumas B."/>
            <person name="Fan L."/>
            <person name="Gaulin E."/>
            <person name="Govers F."/>
            <person name="Grenville-Briggs L.J."/>
            <person name="Horner N.R."/>
            <person name="Levin J.Z."/>
            <person name="Mammella M."/>
            <person name="Meijer H.J."/>
            <person name="Morris P."/>
            <person name="Nusbaum C."/>
            <person name="Oome S."/>
            <person name="Phillips A.J."/>
            <person name="van Rooyen D."/>
            <person name="Rzeszutek E."/>
            <person name="Saraiva M."/>
            <person name="Secombes C.J."/>
            <person name="Seidl M.F."/>
            <person name="Snel B."/>
            <person name="Stassen J.H."/>
            <person name="Sykes S."/>
            <person name="Tripathy S."/>
            <person name="van den Berg H."/>
            <person name="Vega-Arreguin J.C."/>
            <person name="Wawra S."/>
            <person name="Young S.K."/>
            <person name="Zeng Q."/>
            <person name="Dieguez-Uribeondo J."/>
            <person name="Russ C."/>
            <person name="Tyler B.M."/>
            <person name="van West P."/>
        </authorList>
    </citation>
    <scope>NUCLEOTIDE SEQUENCE [LARGE SCALE GENOMIC DNA]</scope>
    <source>
        <strain evidence="6 7">CBS 223.65</strain>
    </source>
</reference>
<dbReference type="KEGG" id="spar:SPRG_08505"/>
<dbReference type="GO" id="GO:0004412">
    <property type="term" value="F:homoserine dehydrogenase activity"/>
    <property type="evidence" value="ECO:0007669"/>
    <property type="project" value="UniProtKB-EC"/>
</dbReference>
<dbReference type="SUPFAM" id="SSF55347">
    <property type="entry name" value="Glyceraldehyde-3-phosphate dehydrogenase-like, C-terminal domain"/>
    <property type="match status" value="1"/>
</dbReference>
<dbReference type="UniPathway" id="UPA00051">
    <property type="reaction ID" value="UER00465"/>
</dbReference>
<dbReference type="InterPro" id="IPR011147">
    <property type="entry name" value="Bifunc_Aspkin/hSer_DH"/>
</dbReference>
<keyword evidence="2" id="KW-0521">NADP</keyword>
<dbReference type="Proteomes" id="UP000030745">
    <property type="component" value="Unassembled WGS sequence"/>
</dbReference>
<dbReference type="InterPro" id="IPR001342">
    <property type="entry name" value="HDH_cat"/>
</dbReference>
<keyword evidence="7" id="KW-1185">Reference proteome</keyword>
<evidence type="ECO:0000313" key="7">
    <source>
        <dbReference type="Proteomes" id="UP000030745"/>
    </source>
</evidence>
<protein>
    <recommendedName>
        <fullName evidence="1">homoserine dehydrogenase</fullName>
        <ecNumber evidence="1">1.1.1.3</ecNumber>
    </recommendedName>
</protein>
<dbReference type="Pfam" id="PF00742">
    <property type="entry name" value="Homoserine_dh"/>
    <property type="match status" value="1"/>
</dbReference>
<dbReference type="GeneID" id="24130722"/>
<dbReference type="EMBL" id="KK583226">
    <property type="protein sequence ID" value="KDO26144.1"/>
    <property type="molecule type" value="Genomic_DNA"/>
</dbReference>
<dbReference type="PANTHER" id="PTHR43070:SF3">
    <property type="entry name" value="HOMOSERINE DEHYDROGENASE"/>
    <property type="match status" value="1"/>
</dbReference>
<dbReference type="GO" id="GO:0009088">
    <property type="term" value="P:threonine biosynthetic process"/>
    <property type="evidence" value="ECO:0007669"/>
    <property type="project" value="UniProtKB-UniPathway"/>
</dbReference>
<feature type="chain" id="PRO_5001634161" description="homoserine dehydrogenase" evidence="4">
    <location>
        <begin position="24"/>
        <end position="417"/>
    </location>
</feature>
<evidence type="ECO:0000256" key="3">
    <source>
        <dbReference type="ARBA" id="ARBA00023002"/>
    </source>
</evidence>
<evidence type="ECO:0000259" key="5">
    <source>
        <dbReference type="Pfam" id="PF00742"/>
    </source>
</evidence>
<dbReference type="InterPro" id="IPR036291">
    <property type="entry name" value="NAD(P)-bd_dom_sf"/>
</dbReference>
<sequence>MAWWPVAVVVALTALWLQMHLYAQHPHPGQTLCDARKVGLVIVGHGVVPRSLVAAIAAHEAERRIDFCGGHLYVVAVGDAKTGGFLQQPTGFTWSQAQTLSANGFEAASLEDDDETSDVRHATSLGDVVMTMLAFGACDRYIIVDCAGHGNHWKDLVLARKAGFGLVLSNRHHLAGNYNETYARLVFDRPPKRSRLVSYEATVGSGLPILPTLNRVKATGDDIQGIECRFSDAIAFIMEALHRGSPFSEAVVSAYENGLTEDDPRDDLSGRVAARKMLILARELGHTTNMASVLVQDLTPPSMHNLSLSAFFAGLPQLDAAFEAQLNDSRASNTVLMYTGRLDADGAIRVGLEHYDRHSSFYRLQWTESLFALTTEWFPEAIVLKGAGAGTNGTVASLMADIAKLSCVLFTACDLTS</sequence>
<keyword evidence="3" id="KW-0560">Oxidoreductase</keyword>
<proteinExistence type="predicted"/>
<dbReference type="VEuPathDB" id="FungiDB:SPRG_08505"/>
<organism evidence="6 7">
    <name type="scientific">Saprolegnia parasitica (strain CBS 223.65)</name>
    <dbReference type="NCBI Taxonomy" id="695850"/>
    <lineage>
        <taxon>Eukaryota</taxon>
        <taxon>Sar</taxon>
        <taxon>Stramenopiles</taxon>
        <taxon>Oomycota</taxon>
        <taxon>Saprolegniomycetes</taxon>
        <taxon>Saprolegniales</taxon>
        <taxon>Saprolegniaceae</taxon>
        <taxon>Saprolegnia</taxon>
    </lineage>
</organism>
<keyword evidence="4" id="KW-0732">Signal</keyword>
<feature type="domain" description="Homoserine dehydrogenase catalytic" evidence="5">
    <location>
        <begin position="208"/>
        <end position="402"/>
    </location>
</feature>
<dbReference type="Gene3D" id="3.30.360.10">
    <property type="entry name" value="Dihydrodipicolinate Reductase, domain 2"/>
    <property type="match status" value="1"/>
</dbReference>
<evidence type="ECO:0000256" key="4">
    <source>
        <dbReference type="SAM" id="SignalP"/>
    </source>
</evidence>
<name>A0A067C5W0_SAPPC</name>
<dbReference type="PANTHER" id="PTHR43070">
    <property type="match status" value="1"/>
</dbReference>
<dbReference type="RefSeq" id="XP_012203138.1">
    <property type="nucleotide sequence ID" value="XM_012347748.1"/>
</dbReference>
<dbReference type="OrthoDB" id="67851at2759"/>
<dbReference type="OMA" id="IYTRCYS"/>
<dbReference type="STRING" id="695850.A0A067C5W0"/>
<gene>
    <name evidence="6" type="ORF">SPRG_08505</name>
</gene>
<evidence type="ECO:0000256" key="2">
    <source>
        <dbReference type="ARBA" id="ARBA00022857"/>
    </source>
</evidence>